<dbReference type="EMBL" id="ACFT01000069">
    <property type="protein sequence ID" value="EEV24637.1"/>
    <property type="molecule type" value="Genomic_DNA"/>
</dbReference>
<name>A0ABP2GSK2_9PAST</name>
<dbReference type="SMART" id="SM00942">
    <property type="entry name" value="PriCT_1"/>
    <property type="match status" value="1"/>
</dbReference>
<dbReference type="Pfam" id="PF08708">
    <property type="entry name" value="PriCT_1"/>
    <property type="match status" value="1"/>
</dbReference>
<accession>A0ABP2GSK2</accession>
<feature type="domain" description="Primase C-terminal 1" evidence="1">
    <location>
        <begin position="2"/>
        <end position="78"/>
    </location>
</feature>
<sequence length="195" mass="23200">MYQYNDEVAEGRNCHLFSQIKRIGYREVLKFKKSGKNIEQFNQYLLSLLEQLNQSQQPPLHYRELKGIAKSASRWIWGRFTEVQFSQIQSNRAKKRWKVQQINKDLLIKRFGKNKPDISLKQIAEQFNVSLSTINRWAKELGWVNSKKDSISYSNSKYQQILFLKNQGVKWREIAKKLSISEGNAKMCFKRHHQM</sequence>
<gene>
    <name evidence="2" type="ORF">AM202_00385</name>
</gene>
<evidence type="ECO:0000313" key="3">
    <source>
        <dbReference type="Proteomes" id="UP000003394"/>
    </source>
</evidence>
<comment type="caution">
    <text evidence="2">The sequence shown here is derived from an EMBL/GenBank/DDBJ whole genome shotgun (WGS) entry which is preliminary data.</text>
</comment>
<evidence type="ECO:0000259" key="1">
    <source>
        <dbReference type="SMART" id="SM00942"/>
    </source>
</evidence>
<reference evidence="2 3" key="1">
    <citation type="journal article" date="2010" name="Vet. Microbiol.">
        <title>Production of haemolysins by strains of the Actinobacillus minor/porcitonsillarum complex.</title>
        <authorList>
            <person name="Arya G."/>
            <person name="Niven D.F."/>
        </authorList>
    </citation>
    <scope>NUCLEOTIDE SEQUENCE [LARGE SCALE GENOMIC DNA]</scope>
    <source>
        <strain evidence="3">strain 202</strain>
    </source>
</reference>
<protein>
    <recommendedName>
        <fullName evidence="1">Primase C-terminal 1 domain-containing protein</fullName>
    </recommendedName>
</protein>
<dbReference type="RefSeq" id="WP_005820035.1">
    <property type="nucleotide sequence ID" value="NZ_ACFT01000069.1"/>
</dbReference>
<evidence type="ECO:0000313" key="2">
    <source>
        <dbReference type="EMBL" id="EEV24637.1"/>
    </source>
</evidence>
<dbReference type="Gene3D" id="1.10.340.50">
    <property type="match status" value="1"/>
</dbReference>
<keyword evidence="3" id="KW-1185">Reference proteome</keyword>
<dbReference type="InterPro" id="IPR014820">
    <property type="entry name" value="PriCT_1"/>
</dbReference>
<proteinExistence type="predicted"/>
<organism evidence="2 3">
    <name type="scientific">Actinobacillus minor 202</name>
    <dbReference type="NCBI Taxonomy" id="591023"/>
    <lineage>
        <taxon>Bacteria</taxon>
        <taxon>Pseudomonadati</taxon>
        <taxon>Pseudomonadota</taxon>
        <taxon>Gammaproteobacteria</taxon>
        <taxon>Pasteurellales</taxon>
        <taxon>Pasteurellaceae</taxon>
        <taxon>Actinobacillus</taxon>
    </lineage>
</organism>
<dbReference type="Proteomes" id="UP000003394">
    <property type="component" value="Unassembled WGS sequence"/>
</dbReference>